<evidence type="ECO:0000256" key="7">
    <source>
        <dbReference type="ARBA" id="ARBA00023136"/>
    </source>
</evidence>
<keyword evidence="5 16" id="KW-0812">Transmembrane</keyword>
<reference evidence="19" key="1">
    <citation type="submission" date="2011-10" db="EMBL/GenBank/DDBJ databases">
        <authorList>
            <consortium name="Soft-shell Turtle Genome Consortium"/>
        </authorList>
    </citation>
    <scope>NUCLEOTIDE SEQUENCE [LARGE SCALE GENOMIC DNA]</scope>
    <source>
        <strain evidence="19">Daiwa-1</strain>
    </source>
</reference>
<dbReference type="GO" id="GO:0022840">
    <property type="term" value="F:leak channel activity"/>
    <property type="evidence" value="ECO:0007669"/>
    <property type="project" value="Ensembl"/>
</dbReference>
<dbReference type="SUPFAM" id="SSF111352">
    <property type="entry name" value="Ammonium transporter"/>
    <property type="match status" value="1"/>
</dbReference>
<evidence type="ECO:0000256" key="2">
    <source>
        <dbReference type="ARBA" id="ARBA00004141"/>
    </source>
</evidence>
<evidence type="ECO:0000313" key="18">
    <source>
        <dbReference type="Ensembl" id="ENSPSIP00000015507.1"/>
    </source>
</evidence>
<keyword evidence="9" id="KW-0325">Glycoprotein</keyword>
<dbReference type="EMBL" id="AGCU01177981">
    <property type="status" value="NOT_ANNOTATED_CDS"/>
    <property type="molecule type" value="Genomic_DNA"/>
</dbReference>
<evidence type="ECO:0000256" key="3">
    <source>
        <dbReference type="ARBA" id="ARBA00011036"/>
    </source>
</evidence>
<comment type="catalytic activity">
    <reaction evidence="10">
        <text>CO2(out) = CO2(in)</text>
        <dbReference type="Rhea" id="RHEA:74891"/>
        <dbReference type="ChEBI" id="CHEBI:16526"/>
    </reaction>
</comment>
<dbReference type="Gene3D" id="1.10.3430.10">
    <property type="entry name" value="Ammonium transporter AmtB like domains"/>
    <property type="match status" value="1"/>
</dbReference>
<reference evidence="18" key="3">
    <citation type="submission" date="2025-08" db="UniProtKB">
        <authorList>
            <consortium name="Ensembl"/>
        </authorList>
    </citation>
    <scope>IDENTIFICATION</scope>
</reference>
<evidence type="ECO:0000256" key="13">
    <source>
        <dbReference type="ARBA" id="ARBA00042104"/>
    </source>
</evidence>
<dbReference type="InterPro" id="IPR029020">
    <property type="entry name" value="Ammonium/urea_transptr"/>
</dbReference>
<evidence type="ECO:0000256" key="5">
    <source>
        <dbReference type="ARBA" id="ARBA00022692"/>
    </source>
</evidence>
<dbReference type="GO" id="GO:0006873">
    <property type="term" value="P:intracellular monoatomic ion homeostasis"/>
    <property type="evidence" value="ECO:0007669"/>
    <property type="project" value="Ensembl"/>
</dbReference>
<evidence type="ECO:0000256" key="16">
    <source>
        <dbReference type="SAM" id="Phobius"/>
    </source>
</evidence>
<keyword evidence="7 16" id="KW-0472">Membrane</keyword>
<comment type="catalytic activity">
    <reaction evidence="11">
        <text>methylamine(out) = methylamine(in)</text>
        <dbReference type="Rhea" id="RHEA:74391"/>
        <dbReference type="ChEBI" id="CHEBI:59338"/>
    </reaction>
</comment>
<proteinExistence type="inferred from homology"/>
<keyword evidence="6 16" id="KW-1133">Transmembrane helix</keyword>
<comment type="similarity">
    <text evidence="3">Belongs to the ammonium transporter (TC 2.A.49) family. Rh subfamily.</text>
</comment>
<feature type="transmembrane region" description="Helical" evidence="16">
    <location>
        <begin position="241"/>
        <end position="261"/>
    </location>
</feature>
<comment type="subunit">
    <text evidence="15">Homodimer. Heterotrimer; a RHCE monomer interacts with a RHAG homodimer. Component of the ankyrin-1 complex in the erythrocyte, composed of ANK1, RHCE, RHAG, SLC4A1, EPB42, GYPA, GYPB and AQP1. Interacts with GYPB (via the N-terminal); this interaction bridges the (RHAG)2(RHCE) heterotrimer with the SLC4A1 Band 3 I dimer complexed with GYPA.</text>
</comment>
<dbReference type="GO" id="GO:0005886">
    <property type="term" value="C:plasma membrane"/>
    <property type="evidence" value="ECO:0007669"/>
    <property type="project" value="Ensembl"/>
</dbReference>
<dbReference type="PANTHER" id="PTHR11730">
    <property type="entry name" value="AMMONIUM TRANSPORTER"/>
    <property type="match status" value="1"/>
</dbReference>
<comment type="catalytic activity">
    <reaction evidence="1">
        <text>NH4(+)(in) = NH4(+)(out)</text>
        <dbReference type="Rhea" id="RHEA:28747"/>
        <dbReference type="ChEBI" id="CHEBI:28938"/>
    </reaction>
</comment>
<gene>
    <name evidence="18" type="primary">RHAG</name>
</gene>
<evidence type="ECO:0000256" key="12">
    <source>
        <dbReference type="ARBA" id="ARBA00041037"/>
    </source>
</evidence>
<dbReference type="GO" id="GO:0015200">
    <property type="term" value="F:methylammonium transmembrane transporter activity"/>
    <property type="evidence" value="ECO:0007669"/>
    <property type="project" value="Ensembl"/>
</dbReference>
<evidence type="ECO:0000256" key="6">
    <source>
        <dbReference type="ARBA" id="ARBA00022989"/>
    </source>
</evidence>
<dbReference type="GO" id="GO:0035379">
    <property type="term" value="F:carbon dioxide transmembrane transporter activity"/>
    <property type="evidence" value="ECO:0007669"/>
    <property type="project" value="Ensembl"/>
</dbReference>
<evidence type="ECO:0000256" key="1">
    <source>
        <dbReference type="ARBA" id="ARBA00000309"/>
    </source>
</evidence>
<feature type="transmembrane region" description="Helical" evidence="16">
    <location>
        <begin position="335"/>
        <end position="355"/>
    </location>
</feature>
<feature type="transmembrane region" description="Helical" evidence="16">
    <location>
        <begin position="53"/>
        <end position="72"/>
    </location>
</feature>
<dbReference type="GO" id="GO:0008519">
    <property type="term" value="F:ammonium channel activity"/>
    <property type="evidence" value="ECO:0007669"/>
    <property type="project" value="Ensembl"/>
</dbReference>
<accession>K7G5E6</accession>
<feature type="transmembrane region" description="Helical" evidence="16">
    <location>
        <begin position="84"/>
        <end position="103"/>
    </location>
</feature>
<evidence type="ECO:0000256" key="14">
    <source>
        <dbReference type="ARBA" id="ARBA00042473"/>
    </source>
</evidence>
<feature type="transmembrane region" description="Helical" evidence="16">
    <location>
        <begin position="139"/>
        <end position="160"/>
    </location>
</feature>
<feature type="transmembrane region" description="Helical" evidence="16">
    <location>
        <begin position="6"/>
        <end position="26"/>
    </location>
</feature>
<reference evidence="18" key="4">
    <citation type="submission" date="2025-09" db="UniProtKB">
        <authorList>
            <consortium name="Ensembl"/>
        </authorList>
    </citation>
    <scope>IDENTIFICATION</scope>
</reference>
<evidence type="ECO:0000256" key="9">
    <source>
        <dbReference type="ARBA" id="ARBA00023180"/>
    </source>
</evidence>
<dbReference type="InterPro" id="IPR002229">
    <property type="entry name" value="RhesusRHD"/>
</dbReference>
<sequence length="434" mass="47491">MRFKFSLLAIFLEALIIVLFGIFVRYQEDQRITNRVNIHKTILKSFGYEMNQIFQDVHVMIFVGFGFLMTFLKKYGFSSVGINMLIAALGLQWGTLVQGFWHMKEQKIHINVKSMINADFSTATVLISFGALLGKTSPVQMLIMTILEIAIFSCNEHLVVNVLRATDTGASMTIHAFGAYFGLAAARVLYRSGLKEGHKNEKSAYHSDIFAMIGTLFLWLFWPSFNSAIAETEYLQQRAVINTYFSMAACTLTAFALSSLVEHRGKLDMVHIQNATLAGGVAIGSCADMDIYPFGAMLIGSIAGFVSVIGFKFLTPFCSSKLKIHDTCGVHNLHGLPGFLGGLASIIAAAAHVRLKGTDSPSAPMQAAALGCTIGIALVGGAITGLILKLPFLGQAPDENCYDDSVYWEVPEEETHLVGQFSDSEDHRTINVNV</sequence>
<dbReference type="PRINTS" id="PR00342">
    <property type="entry name" value="RHESUSRHD"/>
</dbReference>
<protein>
    <recommendedName>
        <fullName evidence="12">Ammonium transporter Rh type A</fullName>
    </recommendedName>
    <alternativeName>
        <fullName evidence="14">Erythrocyte membrane glycoprotein Rh50</fullName>
    </alternativeName>
    <alternativeName>
        <fullName evidence="13">Rhesus blood group family type A glycoprotein</fullName>
    </alternativeName>
</protein>
<feature type="transmembrane region" description="Helical" evidence="16">
    <location>
        <begin position="172"/>
        <end position="189"/>
    </location>
</feature>
<dbReference type="GO" id="GO:0060586">
    <property type="term" value="P:multicellular organismal-level iron ion homeostasis"/>
    <property type="evidence" value="ECO:0007669"/>
    <property type="project" value="Ensembl"/>
</dbReference>
<dbReference type="AlphaFoldDB" id="K7G5E6"/>
<feature type="transmembrane region" description="Helical" evidence="16">
    <location>
        <begin position="209"/>
        <end position="229"/>
    </location>
</feature>
<dbReference type="OMA" id="TNMRIRF"/>
<dbReference type="Ensembl" id="ENSPSIT00000015580.1">
    <property type="protein sequence ID" value="ENSPSIP00000015507.1"/>
    <property type="gene ID" value="ENSPSIG00000013778.1"/>
</dbReference>
<evidence type="ECO:0000256" key="11">
    <source>
        <dbReference type="ARBA" id="ARBA00036281"/>
    </source>
</evidence>
<dbReference type="eggNOG" id="KOG3796">
    <property type="taxonomic scope" value="Eukaryota"/>
</dbReference>
<organism evidence="18 19">
    <name type="scientific">Pelodiscus sinensis</name>
    <name type="common">Chinese softshell turtle</name>
    <name type="synonym">Trionyx sinensis</name>
    <dbReference type="NCBI Taxonomy" id="13735"/>
    <lineage>
        <taxon>Eukaryota</taxon>
        <taxon>Metazoa</taxon>
        <taxon>Chordata</taxon>
        <taxon>Craniata</taxon>
        <taxon>Vertebrata</taxon>
        <taxon>Euteleostomi</taxon>
        <taxon>Archelosauria</taxon>
        <taxon>Testudinata</taxon>
        <taxon>Testudines</taxon>
        <taxon>Cryptodira</taxon>
        <taxon>Trionychia</taxon>
        <taxon>Trionychidae</taxon>
        <taxon>Pelodiscus</taxon>
    </lineage>
</organism>
<dbReference type="Pfam" id="PF00909">
    <property type="entry name" value="Ammonium_transp"/>
    <property type="match status" value="1"/>
</dbReference>
<feature type="domain" description="Ammonium transporter AmtB-like" evidence="17">
    <location>
        <begin position="45"/>
        <end position="392"/>
    </location>
</feature>
<keyword evidence="19" id="KW-1185">Reference proteome</keyword>
<dbReference type="GeneTree" id="ENSGT00950000182844"/>
<dbReference type="InterPro" id="IPR024041">
    <property type="entry name" value="NH4_transpt_AmtB-like_dom"/>
</dbReference>
<keyword evidence="8" id="KW-0924">Ammonia transport</keyword>
<dbReference type="STRING" id="13735.ENSPSIP00000015507"/>
<dbReference type="GO" id="GO:0030506">
    <property type="term" value="F:ankyrin binding"/>
    <property type="evidence" value="ECO:0007669"/>
    <property type="project" value="Ensembl"/>
</dbReference>
<keyword evidence="4" id="KW-0813">Transport</keyword>
<dbReference type="FunFam" id="1.10.3430.10:FF:000001">
    <property type="entry name" value="Ammonium transporter Rh type C"/>
    <property type="match status" value="1"/>
</dbReference>
<reference evidence="19" key="2">
    <citation type="journal article" date="2013" name="Nat. Genet.">
        <title>The draft genomes of soft-shell turtle and green sea turtle yield insights into the development and evolution of the turtle-specific body plan.</title>
        <authorList>
            <person name="Wang Z."/>
            <person name="Pascual-Anaya J."/>
            <person name="Zadissa A."/>
            <person name="Li W."/>
            <person name="Niimura Y."/>
            <person name="Huang Z."/>
            <person name="Li C."/>
            <person name="White S."/>
            <person name="Xiong Z."/>
            <person name="Fang D."/>
            <person name="Wang B."/>
            <person name="Ming Y."/>
            <person name="Chen Y."/>
            <person name="Zheng Y."/>
            <person name="Kuraku S."/>
            <person name="Pignatelli M."/>
            <person name="Herrero J."/>
            <person name="Beal K."/>
            <person name="Nozawa M."/>
            <person name="Li Q."/>
            <person name="Wang J."/>
            <person name="Zhang H."/>
            <person name="Yu L."/>
            <person name="Shigenobu S."/>
            <person name="Wang J."/>
            <person name="Liu J."/>
            <person name="Flicek P."/>
            <person name="Searle S."/>
            <person name="Wang J."/>
            <person name="Kuratani S."/>
            <person name="Yin Y."/>
            <person name="Aken B."/>
            <person name="Zhang G."/>
            <person name="Irie N."/>
        </authorList>
    </citation>
    <scope>NUCLEOTIDE SEQUENCE [LARGE SCALE GENOMIC DNA]</scope>
    <source>
        <strain evidence="19">Daiwa-1</strain>
    </source>
</reference>
<evidence type="ECO:0000256" key="8">
    <source>
        <dbReference type="ARBA" id="ARBA00023177"/>
    </source>
</evidence>
<dbReference type="GO" id="GO:0048821">
    <property type="term" value="P:erythrocyte development"/>
    <property type="evidence" value="ECO:0007669"/>
    <property type="project" value="Ensembl"/>
</dbReference>
<evidence type="ECO:0000256" key="10">
    <source>
        <dbReference type="ARBA" id="ARBA00035761"/>
    </source>
</evidence>
<comment type="subcellular location">
    <subcellularLocation>
        <location evidence="2">Membrane</location>
        <topology evidence="2">Multi-pass membrane protein</topology>
    </subcellularLocation>
</comment>
<evidence type="ECO:0000256" key="4">
    <source>
        <dbReference type="ARBA" id="ARBA00022448"/>
    </source>
</evidence>
<evidence type="ECO:0000256" key="15">
    <source>
        <dbReference type="ARBA" id="ARBA00046403"/>
    </source>
</evidence>
<evidence type="ECO:0000259" key="17">
    <source>
        <dbReference type="Pfam" id="PF00909"/>
    </source>
</evidence>
<feature type="transmembrane region" description="Helical" evidence="16">
    <location>
        <begin position="291"/>
        <end position="314"/>
    </location>
</feature>
<evidence type="ECO:0000313" key="19">
    <source>
        <dbReference type="Proteomes" id="UP000007267"/>
    </source>
</evidence>
<dbReference type="GO" id="GO:0097272">
    <property type="term" value="P:ammonium homeostasis"/>
    <property type="evidence" value="ECO:0007669"/>
    <property type="project" value="TreeGrafter"/>
</dbReference>
<name>K7G5E6_PELSI</name>
<feature type="transmembrane region" description="Helical" evidence="16">
    <location>
        <begin position="367"/>
        <end position="388"/>
    </location>
</feature>
<dbReference type="Proteomes" id="UP000007267">
    <property type="component" value="Unassembled WGS sequence"/>
</dbReference>
<dbReference type="PANTHER" id="PTHR11730:SF32">
    <property type="entry name" value="AMMONIUM TRANSPORTER RH TYPE A"/>
    <property type="match status" value="1"/>
</dbReference>
<dbReference type="GO" id="GO:0170014">
    <property type="term" value="C:ankyrin-1 complex"/>
    <property type="evidence" value="ECO:0007669"/>
    <property type="project" value="Ensembl"/>
</dbReference>